<organism evidence="9 10">
    <name type="scientific">Woeseia oceani</name>
    <dbReference type="NCBI Taxonomy" id="1548547"/>
    <lineage>
        <taxon>Bacteria</taxon>
        <taxon>Pseudomonadati</taxon>
        <taxon>Pseudomonadota</taxon>
        <taxon>Gammaproteobacteria</taxon>
        <taxon>Woeseiales</taxon>
        <taxon>Woeseiaceae</taxon>
        <taxon>Woeseia</taxon>
    </lineage>
</organism>
<evidence type="ECO:0000256" key="3">
    <source>
        <dbReference type="ARBA" id="ARBA00023082"/>
    </source>
</evidence>
<feature type="compositionally biased region" description="Basic and acidic residues" evidence="6">
    <location>
        <begin position="168"/>
        <end position="190"/>
    </location>
</feature>
<keyword evidence="10" id="KW-1185">Reference proteome</keyword>
<comment type="similarity">
    <text evidence="1">Belongs to the sigma-70 factor family. ECF subfamily.</text>
</comment>
<proteinExistence type="inferred from homology"/>
<feature type="domain" description="RNA polymerase sigma-70 region 2" evidence="7">
    <location>
        <begin position="11"/>
        <end position="77"/>
    </location>
</feature>
<accession>A0A193LC96</accession>
<keyword evidence="4" id="KW-0238">DNA-binding</keyword>
<dbReference type="InterPro" id="IPR036388">
    <property type="entry name" value="WH-like_DNA-bd_sf"/>
</dbReference>
<dbReference type="STRING" id="1548547.BA177_01405"/>
<dbReference type="GO" id="GO:0016987">
    <property type="term" value="F:sigma factor activity"/>
    <property type="evidence" value="ECO:0007669"/>
    <property type="project" value="UniProtKB-KW"/>
</dbReference>
<evidence type="ECO:0000313" key="9">
    <source>
        <dbReference type="EMBL" id="ANO50056.1"/>
    </source>
</evidence>
<dbReference type="Pfam" id="PF08281">
    <property type="entry name" value="Sigma70_r4_2"/>
    <property type="match status" value="1"/>
</dbReference>
<evidence type="ECO:0000256" key="4">
    <source>
        <dbReference type="ARBA" id="ARBA00023125"/>
    </source>
</evidence>
<reference evidence="9 10" key="1">
    <citation type="submission" date="2016-06" db="EMBL/GenBank/DDBJ databases">
        <title>Complete genome sequence of a deep-branching marine Gamma Proteobacterium Woeseia oceani type strain XK5.</title>
        <authorList>
            <person name="Mu D."/>
            <person name="Du Z."/>
        </authorList>
    </citation>
    <scope>NUCLEOTIDE SEQUENCE [LARGE SCALE GENOMIC DNA]</scope>
    <source>
        <strain evidence="9 10">XK5</strain>
    </source>
</reference>
<protein>
    <recommendedName>
        <fullName evidence="11">RNA polymerase subunit sigma-70</fullName>
    </recommendedName>
</protein>
<evidence type="ECO:0000259" key="8">
    <source>
        <dbReference type="Pfam" id="PF08281"/>
    </source>
</evidence>
<dbReference type="InterPro" id="IPR013325">
    <property type="entry name" value="RNA_pol_sigma_r2"/>
</dbReference>
<evidence type="ECO:0000256" key="5">
    <source>
        <dbReference type="ARBA" id="ARBA00023163"/>
    </source>
</evidence>
<keyword evidence="3" id="KW-0731">Sigma factor</keyword>
<evidence type="ECO:0000256" key="1">
    <source>
        <dbReference type="ARBA" id="ARBA00010641"/>
    </source>
</evidence>
<dbReference type="RefSeq" id="WP_068612087.1">
    <property type="nucleotide sequence ID" value="NZ_CP016268.1"/>
</dbReference>
<dbReference type="CDD" id="cd06171">
    <property type="entry name" value="Sigma70_r4"/>
    <property type="match status" value="1"/>
</dbReference>
<dbReference type="InterPro" id="IPR039425">
    <property type="entry name" value="RNA_pol_sigma-70-like"/>
</dbReference>
<evidence type="ECO:0000313" key="10">
    <source>
        <dbReference type="Proteomes" id="UP000092695"/>
    </source>
</evidence>
<dbReference type="Gene3D" id="1.10.1740.10">
    <property type="match status" value="1"/>
</dbReference>
<dbReference type="SUPFAM" id="SSF88659">
    <property type="entry name" value="Sigma3 and sigma4 domains of RNA polymerase sigma factors"/>
    <property type="match status" value="1"/>
</dbReference>
<dbReference type="GO" id="GO:0006352">
    <property type="term" value="P:DNA-templated transcription initiation"/>
    <property type="evidence" value="ECO:0007669"/>
    <property type="project" value="InterPro"/>
</dbReference>
<dbReference type="InterPro" id="IPR007627">
    <property type="entry name" value="RNA_pol_sigma70_r2"/>
</dbReference>
<dbReference type="AlphaFoldDB" id="A0A193LC96"/>
<dbReference type="InterPro" id="IPR013324">
    <property type="entry name" value="RNA_pol_sigma_r3/r4-like"/>
</dbReference>
<dbReference type="Gene3D" id="1.10.10.10">
    <property type="entry name" value="Winged helix-like DNA-binding domain superfamily/Winged helix DNA-binding domain"/>
    <property type="match status" value="1"/>
</dbReference>
<dbReference type="SUPFAM" id="SSF88946">
    <property type="entry name" value="Sigma2 domain of RNA polymerase sigma factors"/>
    <property type="match status" value="1"/>
</dbReference>
<dbReference type="Pfam" id="PF04542">
    <property type="entry name" value="Sigma70_r2"/>
    <property type="match status" value="1"/>
</dbReference>
<name>A0A193LC96_9GAMM</name>
<dbReference type="InterPro" id="IPR013249">
    <property type="entry name" value="RNA_pol_sigma70_r4_t2"/>
</dbReference>
<dbReference type="PANTHER" id="PTHR43133:SF8">
    <property type="entry name" value="RNA POLYMERASE SIGMA FACTOR HI_1459-RELATED"/>
    <property type="match status" value="1"/>
</dbReference>
<feature type="domain" description="RNA polymerase sigma factor 70 region 4 type 2" evidence="8">
    <location>
        <begin position="115"/>
        <end position="162"/>
    </location>
</feature>
<evidence type="ECO:0008006" key="11">
    <source>
        <dbReference type="Google" id="ProtNLM"/>
    </source>
</evidence>
<dbReference type="Proteomes" id="UP000092695">
    <property type="component" value="Chromosome"/>
</dbReference>
<dbReference type="OrthoDB" id="6689546at2"/>
<evidence type="ECO:0000256" key="2">
    <source>
        <dbReference type="ARBA" id="ARBA00023015"/>
    </source>
</evidence>
<sequence>MSAVPDQSEALFREYRERLTRFAIHLVGRGADADDLVQETFLKAHHHLCAGKTIQTPLSFLIVTMRNLVNDGHRRSRPVDLRAPPDMDEIVTTDEAPSVERQVMSEREFESLCVAIAQLPERMRHAFVLRRVYGYSCSEIAAQLGRSTNTVREQVAQSFKKLQALQNEQREARPDGPRRCPDRQETDGMRPIDITSLRSSESS</sequence>
<keyword evidence="2" id="KW-0805">Transcription regulation</keyword>
<dbReference type="PANTHER" id="PTHR43133">
    <property type="entry name" value="RNA POLYMERASE ECF-TYPE SIGMA FACTO"/>
    <property type="match status" value="1"/>
</dbReference>
<evidence type="ECO:0000259" key="7">
    <source>
        <dbReference type="Pfam" id="PF04542"/>
    </source>
</evidence>
<dbReference type="GO" id="GO:0003677">
    <property type="term" value="F:DNA binding"/>
    <property type="evidence" value="ECO:0007669"/>
    <property type="project" value="UniProtKB-KW"/>
</dbReference>
<dbReference type="KEGG" id="woc:BA177_01405"/>
<evidence type="ECO:0000256" key="6">
    <source>
        <dbReference type="SAM" id="MobiDB-lite"/>
    </source>
</evidence>
<dbReference type="EMBL" id="CP016268">
    <property type="protein sequence ID" value="ANO50056.1"/>
    <property type="molecule type" value="Genomic_DNA"/>
</dbReference>
<dbReference type="InterPro" id="IPR014284">
    <property type="entry name" value="RNA_pol_sigma-70_dom"/>
</dbReference>
<feature type="region of interest" description="Disordered" evidence="6">
    <location>
        <begin position="166"/>
        <end position="203"/>
    </location>
</feature>
<dbReference type="NCBIfam" id="TIGR02937">
    <property type="entry name" value="sigma70-ECF"/>
    <property type="match status" value="1"/>
</dbReference>
<gene>
    <name evidence="9" type="ORF">BA177_01405</name>
</gene>
<keyword evidence="5" id="KW-0804">Transcription</keyword>